<dbReference type="InterPro" id="IPR018060">
    <property type="entry name" value="HTH_AraC"/>
</dbReference>
<dbReference type="PROSITE" id="PS01124">
    <property type="entry name" value="HTH_ARAC_FAMILY_2"/>
    <property type="match status" value="1"/>
</dbReference>
<dbReference type="InterPro" id="IPR009057">
    <property type="entry name" value="Homeodomain-like_sf"/>
</dbReference>
<proteinExistence type="predicted"/>
<evidence type="ECO:0000256" key="1">
    <source>
        <dbReference type="ARBA" id="ARBA00023015"/>
    </source>
</evidence>
<dbReference type="Gene3D" id="1.10.10.60">
    <property type="entry name" value="Homeodomain-like"/>
    <property type="match status" value="1"/>
</dbReference>
<dbReference type="GO" id="GO:0043565">
    <property type="term" value="F:sequence-specific DNA binding"/>
    <property type="evidence" value="ECO:0007669"/>
    <property type="project" value="InterPro"/>
</dbReference>
<evidence type="ECO:0000256" key="2">
    <source>
        <dbReference type="ARBA" id="ARBA00023163"/>
    </source>
</evidence>
<dbReference type="EMBL" id="DS016986">
    <property type="protein sequence ID" value="KMU84677.1"/>
    <property type="molecule type" value="Genomic_DNA"/>
</dbReference>
<gene>
    <name evidence="4" type="ORF">CIHG_02463</name>
</gene>
<dbReference type="Proteomes" id="UP000054563">
    <property type="component" value="Unassembled WGS sequence"/>
</dbReference>
<keyword evidence="2" id="KW-0804">Transcription</keyword>
<organism evidence="4 5">
    <name type="scientific">Coccidioides immitis H538.4</name>
    <dbReference type="NCBI Taxonomy" id="396776"/>
    <lineage>
        <taxon>Eukaryota</taxon>
        <taxon>Fungi</taxon>
        <taxon>Dikarya</taxon>
        <taxon>Ascomycota</taxon>
        <taxon>Pezizomycotina</taxon>
        <taxon>Eurotiomycetes</taxon>
        <taxon>Eurotiomycetidae</taxon>
        <taxon>Onygenales</taxon>
        <taxon>Onygenaceae</taxon>
        <taxon>Coccidioides</taxon>
    </lineage>
</organism>
<reference evidence="5" key="1">
    <citation type="journal article" date="2010" name="Genome Res.">
        <title>Population genomic sequencing of Coccidioides fungi reveals recent hybridization and transposon control.</title>
        <authorList>
            <person name="Neafsey D.E."/>
            <person name="Barker B.M."/>
            <person name="Sharpton T.J."/>
            <person name="Stajich J.E."/>
            <person name="Park D.J."/>
            <person name="Whiston E."/>
            <person name="Hung C.-Y."/>
            <person name="McMahan C."/>
            <person name="White J."/>
            <person name="Sykes S."/>
            <person name="Heiman D."/>
            <person name="Young S."/>
            <person name="Zeng Q."/>
            <person name="Abouelleil A."/>
            <person name="Aftuck L."/>
            <person name="Bessette D."/>
            <person name="Brown A."/>
            <person name="FitzGerald M."/>
            <person name="Lui A."/>
            <person name="Macdonald J.P."/>
            <person name="Priest M."/>
            <person name="Orbach M.J."/>
            <person name="Galgiani J.N."/>
            <person name="Kirkland T.N."/>
            <person name="Cole G.T."/>
            <person name="Birren B.W."/>
            <person name="Henn M.R."/>
            <person name="Taylor J.W."/>
            <person name="Rounsley S.D."/>
        </authorList>
    </citation>
    <scope>NUCLEOTIDE SEQUENCE [LARGE SCALE GENOMIC DNA]</scope>
    <source>
        <strain evidence="5">H538.4</strain>
    </source>
</reference>
<dbReference type="Pfam" id="PF00165">
    <property type="entry name" value="HTH_AraC"/>
    <property type="match status" value="1"/>
</dbReference>
<protein>
    <submittedName>
        <fullName evidence="4">ADA regulatory protein</fullName>
    </submittedName>
</protein>
<keyword evidence="1" id="KW-0805">Transcription regulation</keyword>
<dbReference type="SUPFAM" id="SSF46689">
    <property type="entry name" value="Homeodomain-like"/>
    <property type="match status" value="1"/>
</dbReference>
<dbReference type="VEuPathDB" id="FungiDB:CIHG_02463"/>
<feature type="domain" description="HTH araC/xylS-type" evidence="3">
    <location>
        <begin position="87"/>
        <end position="129"/>
    </location>
</feature>
<sequence length="247" mass="26577">MARNRQPRRCSYMLRVRCAHHKDILSSTMSCPPGAPCECHILRHSRPGREGGLSTLQRCKPEDLRAPTDPHVRLAQKACETMTLAALAGGEKQRPTLQDLASEAGLTPSHFHRVFKKVVGVTPGKYARDLLEGKTFQKKLPDGTIIGWPPVGPIGTTTSAQLQPQTQAQTPPSIPVPTTVPAAVQGIGLDLSNQSTGHDPGAVGIDWNEFDLMLAATTGGARPQMDYIGNVGQPPPPWLSGVCQRYG</sequence>
<dbReference type="GO" id="GO:0003700">
    <property type="term" value="F:DNA-binding transcription factor activity"/>
    <property type="evidence" value="ECO:0007669"/>
    <property type="project" value="InterPro"/>
</dbReference>
<evidence type="ECO:0000259" key="3">
    <source>
        <dbReference type="PROSITE" id="PS01124"/>
    </source>
</evidence>
<accession>A0A0J8RIK3</accession>
<evidence type="ECO:0000313" key="5">
    <source>
        <dbReference type="Proteomes" id="UP000054563"/>
    </source>
</evidence>
<dbReference type="AlphaFoldDB" id="A0A0J8RIK3"/>
<evidence type="ECO:0000313" key="4">
    <source>
        <dbReference type="EMBL" id="KMU84677.1"/>
    </source>
</evidence>
<name>A0A0J8RIK3_COCIT</name>